<dbReference type="EMBL" id="GG704911">
    <property type="protein sequence ID" value="EAS34692.1"/>
    <property type="molecule type" value="Genomic_DNA"/>
</dbReference>
<gene>
    <name evidence="2" type="ORF">CIMG_00046</name>
</gene>
<dbReference type="STRING" id="246410.A0A0E1RXZ7"/>
<dbReference type="OrthoDB" id="5296720at2759"/>
<evidence type="ECO:0000313" key="2">
    <source>
        <dbReference type="EMBL" id="EAS34692.1"/>
    </source>
</evidence>
<reference evidence="3" key="1">
    <citation type="journal article" date="2009" name="Genome Res.">
        <title>Comparative genomic analyses of the human fungal pathogens Coccidioides and their relatives.</title>
        <authorList>
            <person name="Sharpton T.J."/>
            <person name="Stajich J.E."/>
            <person name="Rounsley S.D."/>
            <person name="Gardner M.J."/>
            <person name="Wortman J.R."/>
            <person name="Jordar V.S."/>
            <person name="Maiti R."/>
            <person name="Kodira C.D."/>
            <person name="Neafsey D.E."/>
            <person name="Zeng Q."/>
            <person name="Hung C.-Y."/>
            <person name="McMahan C."/>
            <person name="Muszewska A."/>
            <person name="Grynberg M."/>
            <person name="Mandel M.A."/>
            <person name="Kellner E.M."/>
            <person name="Barker B.M."/>
            <person name="Galgiani J.N."/>
            <person name="Orbach M.J."/>
            <person name="Kirkland T.N."/>
            <person name="Cole G.T."/>
            <person name="Henn M.R."/>
            <person name="Birren B.W."/>
            <person name="Taylor J.W."/>
        </authorList>
    </citation>
    <scope>NUCLEOTIDE SEQUENCE [LARGE SCALE GENOMIC DNA]</scope>
    <source>
        <strain evidence="3">RS</strain>
    </source>
</reference>
<evidence type="ECO:0000256" key="1">
    <source>
        <dbReference type="SAM" id="MobiDB-lite"/>
    </source>
</evidence>
<feature type="region of interest" description="Disordered" evidence="1">
    <location>
        <begin position="169"/>
        <end position="190"/>
    </location>
</feature>
<accession>A0A0E1RXZ7</accession>
<evidence type="ECO:0000313" key="3">
    <source>
        <dbReference type="Proteomes" id="UP000001261"/>
    </source>
</evidence>
<name>A0A0E1RXZ7_COCIM</name>
<dbReference type="InParanoid" id="A0A0E1RXZ7"/>
<dbReference type="GeneID" id="4565863"/>
<keyword evidence="3" id="KW-1185">Reference proteome</keyword>
<dbReference type="AlphaFoldDB" id="A0A0E1RXZ7"/>
<dbReference type="KEGG" id="cim:CIMG_00046"/>
<sequence>MEQPPQASLLSLPNELLDHVISFLSSDTSPSLRNFREIPDHNISASPARDLKAVSRTTSRLRPLARPYLFSYSRYELRDQDRFLSFIRQYSLGRHVRSLVISVRSIFPGSEKPFWWKQLLAELDPEIITLIAPPFFLADIAQASLEGTHTWAFDVSLQTMHFQQPRRDRTLHGGSLESTASPPEPDKAEMGVDDVGRSDSFFTARPWTEILFNEGSSIKAYRNEKYYFLHLPSLMDHWGSVDPLQNAILPYPVSVISRLTSFQYTSLFPFYNHTDLVLKVIRNMTNLRYLSFQLAPSPKNLHKTFSEEQKLGSLDPKEPWMELDRSYRLISHSVRYLAVQGKLEQFRTWDFELETLRESIVAKIDGRLRSKWKHDGTGLWIKNISSQENSVVSNSDSD</sequence>
<dbReference type="VEuPathDB" id="FungiDB:CIMG_00046"/>
<proteinExistence type="predicted"/>
<dbReference type="Proteomes" id="UP000001261">
    <property type="component" value="Unassembled WGS sequence"/>
</dbReference>
<organism evidence="2 3">
    <name type="scientific">Coccidioides immitis (strain RS)</name>
    <name type="common">Valley fever fungus</name>
    <dbReference type="NCBI Taxonomy" id="246410"/>
    <lineage>
        <taxon>Eukaryota</taxon>
        <taxon>Fungi</taxon>
        <taxon>Dikarya</taxon>
        <taxon>Ascomycota</taxon>
        <taxon>Pezizomycotina</taxon>
        <taxon>Eurotiomycetes</taxon>
        <taxon>Eurotiomycetidae</taxon>
        <taxon>Onygenales</taxon>
        <taxon>Onygenaceae</taxon>
        <taxon>Coccidioides</taxon>
    </lineage>
</organism>
<protein>
    <submittedName>
        <fullName evidence="2">F-box domain-containing protein</fullName>
    </submittedName>
</protein>
<dbReference type="RefSeq" id="XP_001246275.1">
    <property type="nucleotide sequence ID" value="XM_001246274.1"/>
</dbReference>
<reference evidence="3" key="2">
    <citation type="journal article" date="2010" name="Genome Res.">
        <title>Population genomic sequencing of Coccidioides fungi reveals recent hybridization and transposon control.</title>
        <authorList>
            <person name="Neafsey D.E."/>
            <person name="Barker B.M."/>
            <person name="Sharpton T.J."/>
            <person name="Stajich J.E."/>
            <person name="Park D.J."/>
            <person name="Whiston E."/>
            <person name="Hung C.-Y."/>
            <person name="McMahan C."/>
            <person name="White J."/>
            <person name="Sykes S."/>
            <person name="Heiman D."/>
            <person name="Young S."/>
            <person name="Zeng Q."/>
            <person name="Abouelleil A."/>
            <person name="Aftuck L."/>
            <person name="Bessette D."/>
            <person name="Brown A."/>
            <person name="FitzGerald M."/>
            <person name="Lui A."/>
            <person name="Macdonald J.P."/>
            <person name="Priest M."/>
            <person name="Orbach M.J."/>
            <person name="Galgiani J.N."/>
            <person name="Kirkland T.N."/>
            <person name="Cole G.T."/>
            <person name="Birren B.W."/>
            <person name="Henn M.R."/>
            <person name="Taylor J.W."/>
            <person name="Rounsley S.D."/>
        </authorList>
    </citation>
    <scope>GENOME REANNOTATION</scope>
    <source>
        <strain evidence="3">RS</strain>
    </source>
</reference>
<dbReference type="OMA" id="MERNTAY"/>